<keyword evidence="14" id="KW-0418">Kinase</keyword>
<evidence type="ECO:0000256" key="24">
    <source>
        <dbReference type="SAM" id="SignalP"/>
    </source>
</evidence>
<feature type="signal peptide" evidence="24">
    <location>
        <begin position="1"/>
        <end position="15"/>
    </location>
</feature>
<evidence type="ECO:0000256" key="13">
    <source>
        <dbReference type="ARBA" id="ARBA00022741"/>
    </source>
</evidence>
<keyword evidence="5" id="KW-1003">Cell membrane</keyword>
<keyword evidence="10 23" id="KW-0812">Transmembrane</keyword>
<evidence type="ECO:0000256" key="15">
    <source>
        <dbReference type="ARBA" id="ARBA00022840"/>
    </source>
</evidence>
<feature type="domain" description="Protein kinase" evidence="25">
    <location>
        <begin position="706"/>
        <end position="1009"/>
    </location>
</feature>
<feature type="chain" id="PRO_5017281054" description="non-specific serine/threonine protein kinase" evidence="24">
    <location>
        <begin position="16"/>
        <end position="1409"/>
    </location>
</feature>
<feature type="binding site" evidence="22">
    <location>
        <position position="735"/>
    </location>
    <ligand>
        <name>ATP</name>
        <dbReference type="ChEBI" id="CHEBI:30616"/>
    </ligand>
</feature>
<dbReference type="Gene3D" id="1.10.510.10">
    <property type="entry name" value="Transferase(Phosphotransferase) domain 1"/>
    <property type="match status" value="2"/>
</dbReference>
<dbReference type="Pfam" id="PF00069">
    <property type="entry name" value="Pkinase"/>
    <property type="match status" value="2"/>
</dbReference>
<dbReference type="InterPro" id="IPR003591">
    <property type="entry name" value="Leu-rich_rpt_typical-subtyp"/>
</dbReference>
<dbReference type="InterPro" id="IPR013210">
    <property type="entry name" value="LRR_N_plant-typ"/>
</dbReference>
<keyword evidence="16 23" id="KW-1133">Transmembrane helix</keyword>
<dbReference type="InterPro" id="IPR001611">
    <property type="entry name" value="Leu-rich_rpt"/>
</dbReference>
<evidence type="ECO:0000256" key="5">
    <source>
        <dbReference type="ARBA" id="ARBA00022475"/>
    </source>
</evidence>
<evidence type="ECO:0000256" key="17">
    <source>
        <dbReference type="ARBA" id="ARBA00023136"/>
    </source>
</evidence>
<keyword evidence="11 24" id="KW-0732">Signal</keyword>
<dbReference type="Proteomes" id="UP000264353">
    <property type="component" value="Chromosome A6"/>
</dbReference>
<evidence type="ECO:0000259" key="25">
    <source>
        <dbReference type="PROSITE" id="PS50011"/>
    </source>
</evidence>
<comment type="catalytic activity">
    <reaction evidence="21">
        <text>L-seryl-[protein] + ATP = O-phospho-L-seryl-[protein] + ADP + H(+)</text>
        <dbReference type="Rhea" id="RHEA:17989"/>
        <dbReference type="Rhea" id="RHEA-COMP:9863"/>
        <dbReference type="Rhea" id="RHEA-COMP:11604"/>
        <dbReference type="ChEBI" id="CHEBI:15378"/>
        <dbReference type="ChEBI" id="CHEBI:29999"/>
        <dbReference type="ChEBI" id="CHEBI:30616"/>
        <dbReference type="ChEBI" id="CHEBI:83421"/>
        <dbReference type="ChEBI" id="CHEBI:456216"/>
        <dbReference type="EC" id="2.7.11.1"/>
    </reaction>
</comment>
<evidence type="ECO:0000256" key="12">
    <source>
        <dbReference type="ARBA" id="ARBA00022737"/>
    </source>
</evidence>
<evidence type="ECO:0000256" key="4">
    <source>
        <dbReference type="ARBA" id="ARBA00012513"/>
    </source>
</evidence>
<dbReference type="SUPFAM" id="SSF56112">
    <property type="entry name" value="Protein kinase-like (PK-like)"/>
    <property type="match status" value="2"/>
</dbReference>
<dbReference type="PROSITE" id="PS00107">
    <property type="entry name" value="PROTEIN_KINASE_ATP"/>
    <property type="match status" value="2"/>
</dbReference>
<dbReference type="PROSITE" id="PS00108">
    <property type="entry name" value="PROTEIN_KINASE_ST"/>
    <property type="match status" value="2"/>
</dbReference>
<accession>A0A397YYC6</accession>
<evidence type="ECO:0000256" key="10">
    <source>
        <dbReference type="ARBA" id="ARBA00022692"/>
    </source>
</evidence>
<evidence type="ECO:0000256" key="21">
    <source>
        <dbReference type="ARBA" id="ARBA00048679"/>
    </source>
</evidence>
<dbReference type="PROSITE" id="PS50011">
    <property type="entry name" value="PROTEIN_KINASE_DOM"/>
    <property type="match status" value="2"/>
</dbReference>
<sequence>MGFTFRVMRLILVSAFLVIVPFEHIDMPCAQTFKSQVSETSRVVLDSWNDSLPLCMWTGVRCGSKHRRVTGVDLGGLKLTGVVSPFVGNLSFLRSLNLADNFFRGAIPLEVGNLFRLQYFNMSNNLLGGAIPVVLSNCSSLSSLDLSSNHLEQGVPSEFGSLSKLVLLSLGRNNLTGKFPASLGNLTSLQMLDIIYNQMDGEIPGSIARLKQMVFFRIALNKFTGVFPLPIYNMSSLVFLSITGNSFAGSLRLDFGSLLPNLQILYMGINNFTGSIPESLSNISNLQQLDIPSNHLTGKIPLSFGKLRNLLRLGLNNNSLGSYSSGDLDFLGAMANCTQLQYLNVGMNKLGGQLPMSIANLSTQLTELSLGINFISGSIPYGIANLVRLQALDMGENLLTGKLPPSFGELSELRKVLLYSNQLSGEIPSSLGNITWLTYLYLINNTFEGSIPSSLGRCSYLLDLNLGTNKLNGSIPHELMELPSLIILNVSFNSLVGPLREDVGNLKFLLGLDVSYNKLSGQIPRSLGNCLSLEYLWLQGNSFVGSIPDMRRLTGLRFLDLSKNNLSGTIPEYLANFSKLQNLNLSMNNLEGAVPTEGIFSNTSAMSIVGNINLCGGIPSLLLEPCSVELPGKHSSSVKKIIAICVSSGIASLLLLSLSVFYICRYKQRMKNVRGNNNENDWSLSPVKSFYEKVSYDELYKITGGFSSSNFIGSGNFGAVYKGFLGSKNKIVAIKVLNLSKRGAAKSFMAECAALGCVRHRNLVKLVTVCSSVDSEGNGFRALVYEFMANGNLDMWLHPEESDGPSRRTLTLLERLNIAIDVASALVYLHTYSQFPVAHCDIKPSNILLDEDLTAHVSDFGLARLLLKFDRESFHMKFSSTAVRGTIGYAAPEYGMGGHPSIVGDVYSFGILLLEMFTGKRPTDELFVDGLTLHGFTKSALLQERRAVDITDQSVLCGAYDPVLGVEMVECLSHLVYQVGVRCSEESPVNRISMAEALRKLVSVRDMFIEDESHWFNLSGMKLSGVISDSIGNLSFLTTLSLAHNSFHGSIPPEVGKLFRLQHLNLSNNVLGGGIPVGLSNCSALLTSDLSSNNLEHEIPSDLASLSSLVLLSLRRNALTGKFPASFGNLTSLEMLDLAYNRMEGEIPESMSRLTRIKFLRLAQNNLEGPVPISIFGNINLCGGIPELQLRPCSVEGEIKRVKSSVKKKKLVIGIGAGVAMFVLSVIGIISLCWLKKRNKNDRVSNVFSSTTVPVHERVSYKELHNATGGFSLGNTIGSGNFGVVYKALLGAENRAVAIKVLNLSKPGAAKSFSAECEALKGVRHRNLVKLLTACSSVDYKGKEFRALVLDMWLYREGTSDTTSRPLTLRERFNVAIDVASALEYLHVNCHDPIAHCDLKPSNVLLDDV</sequence>
<dbReference type="SMART" id="SM00369">
    <property type="entry name" value="LRR_TYP"/>
    <property type="match status" value="13"/>
</dbReference>
<keyword evidence="12" id="KW-0677">Repeat</keyword>
<dbReference type="EMBL" id="CM010633">
    <property type="protein sequence ID" value="RID58469.1"/>
    <property type="molecule type" value="Genomic_DNA"/>
</dbReference>
<evidence type="ECO:0000256" key="6">
    <source>
        <dbReference type="ARBA" id="ARBA00022527"/>
    </source>
</evidence>
<organism evidence="26 27">
    <name type="scientific">Brassica campestris</name>
    <name type="common">Field mustard</name>
    <dbReference type="NCBI Taxonomy" id="3711"/>
    <lineage>
        <taxon>Eukaryota</taxon>
        <taxon>Viridiplantae</taxon>
        <taxon>Streptophyta</taxon>
        <taxon>Embryophyta</taxon>
        <taxon>Tracheophyta</taxon>
        <taxon>Spermatophyta</taxon>
        <taxon>Magnoliopsida</taxon>
        <taxon>eudicotyledons</taxon>
        <taxon>Gunneridae</taxon>
        <taxon>Pentapetalae</taxon>
        <taxon>rosids</taxon>
        <taxon>malvids</taxon>
        <taxon>Brassicales</taxon>
        <taxon>Brassicaceae</taxon>
        <taxon>Brassiceae</taxon>
        <taxon>Brassica</taxon>
    </lineage>
</organism>
<dbReference type="PRINTS" id="PR00019">
    <property type="entry name" value="LEURICHRPT"/>
</dbReference>
<evidence type="ECO:0000256" key="22">
    <source>
        <dbReference type="PROSITE-ProRule" id="PRU10141"/>
    </source>
</evidence>
<keyword evidence="9" id="KW-0808">Transferase</keyword>
<dbReference type="InterPro" id="IPR051809">
    <property type="entry name" value="Plant_receptor-like_S/T_kinase"/>
</dbReference>
<evidence type="ECO:0000256" key="20">
    <source>
        <dbReference type="ARBA" id="ARBA00047899"/>
    </source>
</evidence>
<dbReference type="Pfam" id="PF08263">
    <property type="entry name" value="LRRNT_2"/>
    <property type="match status" value="1"/>
</dbReference>
<dbReference type="GO" id="GO:0005886">
    <property type="term" value="C:plasma membrane"/>
    <property type="evidence" value="ECO:0007669"/>
    <property type="project" value="UniProtKB-SubCell"/>
</dbReference>
<dbReference type="Gene3D" id="3.30.200.20">
    <property type="entry name" value="Phosphorylase Kinase, domain 1"/>
    <property type="match status" value="2"/>
</dbReference>
<protein>
    <recommendedName>
        <fullName evidence="4">non-specific serine/threonine protein kinase</fullName>
        <ecNumber evidence="4">2.7.11.1</ecNumber>
    </recommendedName>
</protein>
<dbReference type="FunFam" id="3.80.10.10:FF:000095">
    <property type="entry name" value="LRR receptor-like serine/threonine-protein kinase GSO1"/>
    <property type="match status" value="2"/>
</dbReference>
<feature type="domain" description="Protein kinase" evidence="25">
    <location>
        <begin position="1271"/>
        <end position="1409"/>
    </location>
</feature>
<evidence type="ECO:0000256" key="1">
    <source>
        <dbReference type="ARBA" id="ARBA00004162"/>
    </source>
</evidence>
<evidence type="ECO:0000313" key="27">
    <source>
        <dbReference type="Proteomes" id="UP000264353"/>
    </source>
</evidence>
<evidence type="ECO:0000256" key="14">
    <source>
        <dbReference type="ARBA" id="ARBA00022777"/>
    </source>
</evidence>
<dbReference type="PANTHER" id="PTHR27008:SF592">
    <property type="entry name" value="LEUCINE-RICH REPEAT RECEPTOR-LIKE PROTEIN KINASE FAMILY PROTEIN-RELATED"/>
    <property type="match status" value="1"/>
</dbReference>
<evidence type="ECO:0000256" key="3">
    <source>
        <dbReference type="ARBA" id="ARBA00008684"/>
    </source>
</evidence>
<evidence type="ECO:0000256" key="11">
    <source>
        <dbReference type="ARBA" id="ARBA00022729"/>
    </source>
</evidence>
<evidence type="ECO:0000256" key="9">
    <source>
        <dbReference type="ARBA" id="ARBA00022679"/>
    </source>
</evidence>
<reference evidence="26 27" key="1">
    <citation type="submission" date="2018-06" db="EMBL/GenBank/DDBJ databases">
        <title>WGS assembly of Brassica rapa FPsc.</title>
        <authorList>
            <person name="Bowman J."/>
            <person name="Kohchi T."/>
            <person name="Yamato K."/>
            <person name="Jenkins J."/>
            <person name="Shu S."/>
            <person name="Ishizaki K."/>
            <person name="Yamaoka S."/>
            <person name="Nishihama R."/>
            <person name="Nakamura Y."/>
            <person name="Berger F."/>
            <person name="Adam C."/>
            <person name="Aki S."/>
            <person name="Althoff F."/>
            <person name="Araki T."/>
            <person name="Arteaga-Vazquez M."/>
            <person name="Balasubrmanian S."/>
            <person name="Bauer D."/>
            <person name="Boehm C."/>
            <person name="Briginshaw L."/>
            <person name="Caballero-Perez J."/>
            <person name="Catarino B."/>
            <person name="Chen F."/>
            <person name="Chiyoda S."/>
            <person name="Chovatia M."/>
            <person name="Davies K."/>
            <person name="Delmans M."/>
            <person name="Demura T."/>
            <person name="Dierschke T."/>
            <person name="Dolan L."/>
            <person name="Dorantes-Acosta A."/>
            <person name="Eklund D."/>
            <person name="Florent S."/>
            <person name="Flores-Sandoval E."/>
            <person name="Fujiyama A."/>
            <person name="Fukuzawa H."/>
            <person name="Galik B."/>
            <person name="Grimanelli D."/>
            <person name="Grimwood J."/>
            <person name="Grossniklaus U."/>
            <person name="Hamada T."/>
            <person name="Haseloff J."/>
            <person name="Hetherington A."/>
            <person name="Higo A."/>
            <person name="Hirakawa Y."/>
            <person name="Hundley H."/>
            <person name="Ikeda Y."/>
            <person name="Inoue K."/>
            <person name="Inoue S."/>
            <person name="Ishida S."/>
            <person name="Jia Q."/>
            <person name="Kakita M."/>
            <person name="Kanazawa T."/>
            <person name="Kawai Y."/>
            <person name="Kawashima T."/>
            <person name="Kennedy M."/>
            <person name="Kinose K."/>
            <person name="Kinoshita T."/>
            <person name="Kohara Y."/>
            <person name="Koide E."/>
            <person name="Komatsu K."/>
            <person name="Kopischke S."/>
            <person name="Kubo M."/>
            <person name="Kyozuka J."/>
            <person name="Lagercrantz U."/>
            <person name="Lin S."/>
            <person name="Lindquist E."/>
            <person name="Lipzen A."/>
            <person name="Lu C."/>
            <person name="Luna E."/>
            <person name="Martienssen R."/>
            <person name="Minamino N."/>
            <person name="Mizutani M."/>
            <person name="Mizutani M."/>
            <person name="Mochizuki N."/>
            <person name="Monte I."/>
            <person name="Mosher R."/>
            <person name="Nagasaki H."/>
            <person name="Nakagami H."/>
            <person name="Naramoto S."/>
            <person name="Nishitani K."/>
            <person name="Ohtani M."/>
            <person name="Okamoto T."/>
            <person name="Okumura M."/>
            <person name="Phillips J."/>
            <person name="Pollak B."/>
            <person name="Reinders A."/>
            <person name="Roevekamp M."/>
            <person name="Sano R."/>
            <person name="Sawa S."/>
            <person name="Schmid M."/>
            <person name="Shirakawa M."/>
            <person name="Solano R."/>
            <person name="Spunde A."/>
            <person name="Suetsugu N."/>
            <person name="Sugano S."/>
            <person name="Sugiyama A."/>
            <person name="Sun R."/>
            <person name="Suzuki Y."/>
            <person name="Takenaka M."/>
            <person name="Takezawa D."/>
            <person name="Tomogane H."/>
            <person name="Tsuzuki M."/>
            <person name="Ueda T."/>
            <person name="Umeda M."/>
            <person name="Ward J."/>
            <person name="Watanabe Y."/>
            <person name="Yazaki K."/>
            <person name="Yokoyama R."/>
            <person name="Yoshitake Y."/>
            <person name="Yotsui I."/>
            <person name="Zachgo S."/>
            <person name="Schmutz J."/>
        </authorList>
    </citation>
    <scope>NUCLEOTIDE SEQUENCE [LARGE SCALE GENOMIC DNA]</scope>
    <source>
        <strain evidence="27">cv. B-3</strain>
    </source>
</reference>
<comment type="catalytic activity">
    <reaction evidence="20">
        <text>L-threonyl-[protein] + ATP = O-phospho-L-threonyl-[protein] + ADP + H(+)</text>
        <dbReference type="Rhea" id="RHEA:46608"/>
        <dbReference type="Rhea" id="RHEA-COMP:11060"/>
        <dbReference type="Rhea" id="RHEA-COMP:11605"/>
        <dbReference type="ChEBI" id="CHEBI:15378"/>
        <dbReference type="ChEBI" id="CHEBI:30013"/>
        <dbReference type="ChEBI" id="CHEBI:30616"/>
        <dbReference type="ChEBI" id="CHEBI:61977"/>
        <dbReference type="ChEBI" id="CHEBI:456216"/>
        <dbReference type="EC" id="2.7.11.1"/>
    </reaction>
</comment>
<dbReference type="InterPro" id="IPR008271">
    <property type="entry name" value="Ser/Thr_kinase_AS"/>
</dbReference>
<dbReference type="InterPro" id="IPR032675">
    <property type="entry name" value="LRR_dom_sf"/>
</dbReference>
<dbReference type="SMART" id="SM00220">
    <property type="entry name" value="S_TKc"/>
    <property type="match status" value="1"/>
</dbReference>
<comment type="similarity">
    <text evidence="3">Belongs to the protein kinase superfamily. Ser/Thr protein kinase family.</text>
</comment>
<gene>
    <name evidence="26" type="ORF">BRARA_F01770</name>
</gene>
<dbReference type="FunFam" id="1.10.510.10:FF:000358">
    <property type="entry name" value="Putative leucine-rich repeat receptor-like serine/threonine-protein kinase"/>
    <property type="match status" value="1"/>
</dbReference>
<dbReference type="FunFam" id="3.30.200.20:FF:000432">
    <property type="entry name" value="LRR receptor-like serine/threonine-protein kinase EFR"/>
    <property type="match status" value="2"/>
</dbReference>
<dbReference type="GO" id="GO:0005524">
    <property type="term" value="F:ATP binding"/>
    <property type="evidence" value="ECO:0007669"/>
    <property type="project" value="UniProtKB-UniRule"/>
</dbReference>
<dbReference type="InterPro" id="IPR011009">
    <property type="entry name" value="Kinase-like_dom_sf"/>
</dbReference>
<keyword evidence="7" id="KW-0597">Phosphoprotein</keyword>
<evidence type="ECO:0000256" key="7">
    <source>
        <dbReference type="ARBA" id="ARBA00022553"/>
    </source>
</evidence>
<evidence type="ECO:0000256" key="19">
    <source>
        <dbReference type="ARBA" id="ARBA00023180"/>
    </source>
</evidence>
<dbReference type="PANTHER" id="PTHR27008">
    <property type="entry name" value="OS04G0122200 PROTEIN"/>
    <property type="match status" value="1"/>
</dbReference>
<evidence type="ECO:0000256" key="23">
    <source>
        <dbReference type="SAM" id="Phobius"/>
    </source>
</evidence>
<keyword evidence="17 23" id="KW-0472">Membrane</keyword>
<dbReference type="EC" id="2.7.11.1" evidence="4"/>
<dbReference type="Gene3D" id="3.80.10.10">
    <property type="entry name" value="Ribonuclease Inhibitor"/>
    <property type="match status" value="3"/>
</dbReference>
<dbReference type="Pfam" id="PF13855">
    <property type="entry name" value="LRR_8"/>
    <property type="match status" value="1"/>
</dbReference>
<comment type="subcellular location">
    <subcellularLocation>
        <location evidence="1">Cell membrane</location>
        <topology evidence="1">Single-pass membrane protein</topology>
    </subcellularLocation>
    <subcellularLocation>
        <location evidence="2">Membrane</location>
        <topology evidence="2">Single-pass type I membrane protein</topology>
    </subcellularLocation>
</comment>
<proteinExistence type="inferred from homology"/>
<feature type="transmembrane region" description="Helical" evidence="23">
    <location>
        <begin position="1211"/>
        <end position="1235"/>
    </location>
</feature>
<keyword evidence="13 22" id="KW-0547">Nucleotide-binding</keyword>
<keyword evidence="18" id="KW-0675">Receptor</keyword>
<keyword evidence="8" id="KW-0433">Leucine-rich repeat</keyword>
<dbReference type="SUPFAM" id="SSF52058">
    <property type="entry name" value="L domain-like"/>
    <property type="match status" value="3"/>
</dbReference>
<evidence type="ECO:0000256" key="16">
    <source>
        <dbReference type="ARBA" id="ARBA00022989"/>
    </source>
</evidence>
<evidence type="ECO:0000256" key="8">
    <source>
        <dbReference type="ARBA" id="ARBA00022614"/>
    </source>
</evidence>
<dbReference type="Pfam" id="PF00560">
    <property type="entry name" value="LRR_1"/>
    <property type="match status" value="10"/>
</dbReference>
<evidence type="ECO:0000256" key="18">
    <source>
        <dbReference type="ARBA" id="ARBA00023170"/>
    </source>
</evidence>
<feature type="transmembrane region" description="Helical" evidence="23">
    <location>
        <begin position="641"/>
        <end position="664"/>
    </location>
</feature>
<evidence type="ECO:0000256" key="2">
    <source>
        <dbReference type="ARBA" id="ARBA00004479"/>
    </source>
</evidence>
<dbReference type="InterPro" id="IPR017441">
    <property type="entry name" value="Protein_kinase_ATP_BS"/>
</dbReference>
<dbReference type="InterPro" id="IPR000719">
    <property type="entry name" value="Prot_kinase_dom"/>
</dbReference>
<dbReference type="FunFam" id="3.80.10.10:FF:000288">
    <property type="entry name" value="LRR receptor-like serine/threonine-protein kinase EFR"/>
    <property type="match status" value="1"/>
</dbReference>
<keyword evidence="6" id="KW-0723">Serine/threonine-protein kinase</keyword>
<dbReference type="GO" id="GO:0004674">
    <property type="term" value="F:protein serine/threonine kinase activity"/>
    <property type="evidence" value="ECO:0007669"/>
    <property type="project" value="UniProtKB-KW"/>
</dbReference>
<keyword evidence="15 22" id="KW-0067">ATP-binding</keyword>
<feature type="binding site" evidence="22">
    <location>
        <position position="1300"/>
    </location>
    <ligand>
        <name>ATP</name>
        <dbReference type="ChEBI" id="CHEBI:30616"/>
    </ligand>
</feature>
<keyword evidence="19" id="KW-0325">Glycoprotein</keyword>
<name>A0A397YYC6_BRACM</name>
<evidence type="ECO:0000313" key="26">
    <source>
        <dbReference type="EMBL" id="RID58469.1"/>
    </source>
</evidence>